<evidence type="ECO:0000256" key="1">
    <source>
        <dbReference type="SAM" id="Phobius"/>
    </source>
</evidence>
<protein>
    <submittedName>
        <fullName evidence="2">Uncharacterized protein</fullName>
    </submittedName>
</protein>
<keyword evidence="1" id="KW-1133">Transmembrane helix</keyword>
<dbReference type="EMBL" id="MHCP01000027">
    <property type="protein sequence ID" value="OGY23297.1"/>
    <property type="molecule type" value="Genomic_DNA"/>
</dbReference>
<reference evidence="2 3" key="1">
    <citation type="journal article" date="2016" name="Nat. Commun.">
        <title>Thousands of microbial genomes shed light on interconnected biogeochemical processes in an aquifer system.</title>
        <authorList>
            <person name="Anantharaman K."/>
            <person name="Brown C.T."/>
            <person name="Hug L.A."/>
            <person name="Sharon I."/>
            <person name="Castelle C.J."/>
            <person name="Probst A.J."/>
            <person name="Thomas B.C."/>
            <person name="Singh A."/>
            <person name="Wilkins M.J."/>
            <person name="Karaoz U."/>
            <person name="Brodie E.L."/>
            <person name="Williams K.H."/>
            <person name="Hubbard S.S."/>
            <person name="Banfield J.F."/>
        </authorList>
    </citation>
    <scope>NUCLEOTIDE SEQUENCE [LARGE SCALE GENOMIC DNA]</scope>
</reference>
<sequence>MTGTISEIVILLAVAFGLNYMLLSFAQLGIGIQCPNLQSTYGTINETYEVGNTTYTQRFGYRDIVNLAIGRCAGLPISLVILLELPLLVGLFYILRMFIGAT</sequence>
<dbReference type="AlphaFoldDB" id="A0A1G1W7G8"/>
<keyword evidence="1" id="KW-0812">Transmembrane</keyword>
<organism evidence="2 3">
    <name type="scientific">Candidatus Woykebacteria bacterium RBG_13_40_15</name>
    <dbReference type="NCBI Taxonomy" id="1802593"/>
    <lineage>
        <taxon>Bacteria</taxon>
        <taxon>Candidatus Woykeibacteriota</taxon>
    </lineage>
</organism>
<keyword evidence="1" id="KW-0472">Membrane</keyword>
<feature type="transmembrane region" description="Helical" evidence="1">
    <location>
        <begin position="75"/>
        <end position="95"/>
    </location>
</feature>
<feature type="transmembrane region" description="Helical" evidence="1">
    <location>
        <begin position="9"/>
        <end position="30"/>
    </location>
</feature>
<name>A0A1G1W7G8_9BACT</name>
<accession>A0A1G1W7G8</accession>
<dbReference type="STRING" id="1802593.A2172_03775"/>
<gene>
    <name evidence="2" type="ORF">A2172_03775</name>
</gene>
<evidence type="ECO:0000313" key="3">
    <source>
        <dbReference type="Proteomes" id="UP000176631"/>
    </source>
</evidence>
<proteinExistence type="predicted"/>
<comment type="caution">
    <text evidence="2">The sequence shown here is derived from an EMBL/GenBank/DDBJ whole genome shotgun (WGS) entry which is preliminary data.</text>
</comment>
<evidence type="ECO:0000313" key="2">
    <source>
        <dbReference type="EMBL" id="OGY23297.1"/>
    </source>
</evidence>
<dbReference type="Proteomes" id="UP000176631">
    <property type="component" value="Unassembled WGS sequence"/>
</dbReference>